<evidence type="ECO:0000313" key="1">
    <source>
        <dbReference type="EMBL" id="KAJ9102078.1"/>
    </source>
</evidence>
<protein>
    <submittedName>
        <fullName evidence="1">Uncharacterized protein</fullName>
    </submittedName>
</protein>
<gene>
    <name evidence="1" type="ORF">QFC20_005087</name>
</gene>
<keyword evidence="2" id="KW-1185">Reference proteome</keyword>
<name>A0ACC2VSI0_9TREE</name>
<comment type="caution">
    <text evidence="1">The sequence shown here is derived from an EMBL/GenBank/DDBJ whole genome shotgun (WGS) entry which is preliminary data.</text>
</comment>
<sequence>MNIETANATPVVDPVEASKPVENKVTEAVPATSDGEAIKPAEPAQAKPTETNAVPQPQLGMPMFKRRAEPVQYDSQSEIPGRCEDWLLIPVKKYPLINWRFLFGGTGATLAPLTLIERETGAAILVRNMKRTMNRRPIGGASGMMGNAGFAEVQRFQEALAALQKAEKEAAAMAVAEGTGGGGTANGIRGADSNAAIPPTPKNEGLEGVKHRQLPGDGGALTASPPNINIKLADAAVTTPAPSSPIQEDSKLPVPEPLAKAVGNLPALKEEEEVKANEEKADADGPAKLKANDDKMDVDKPIETEDQPAVPEVIDPRTAPENKDIGLHCWIVGTLQSEVEHAYAKIQELIEYAIKEFEEWEEEQEYATDEEEAEVEPEEKDKDVVMEGGEAVAGTSEAKKAIEINL</sequence>
<evidence type="ECO:0000313" key="2">
    <source>
        <dbReference type="Proteomes" id="UP001230649"/>
    </source>
</evidence>
<reference evidence="1" key="1">
    <citation type="submission" date="2023-04" db="EMBL/GenBank/DDBJ databases">
        <title>Draft Genome sequencing of Naganishia species isolated from polar environments using Oxford Nanopore Technology.</title>
        <authorList>
            <person name="Leo P."/>
            <person name="Venkateswaran K."/>
        </authorList>
    </citation>
    <scope>NUCLEOTIDE SEQUENCE</scope>
    <source>
        <strain evidence="1">MNA-CCFEE 5262</strain>
    </source>
</reference>
<proteinExistence type="predicted"/>
<dbReference type="EMBL" id="JASBWS010000066">
    <property type="protein sequence ID" value="KAJ9102078.1"/>
    <property type="molecule type" value="Genomic_DNA"/>
</dbReference>
<organism evidence="1 2">
    <name type="scientific">Naganishia adeliensis</name>
    <dbReference type="NCBI Taxonomy" id="92952"/>
    <lineage>
        <taxon>Eukaryota</taxon>
        <taxon>Fungi</taxon>
        <taxon>Dikarya</taxon>
        <taxon>Basidiomycota</taxon>
        <taxon>Agaricomycotina</taxon>
        <taxon>Tremellomycetes</taxon>
        <taxon>Filobasidiales</taxon>
        <taxon>Filobasidiaceae</taxon>
        <taxon>Naganishia</taxon>
    </lineage>
</organism>
<dbReference type="Proteomes" id="UP001230649">
    <property type="component" value="Unassembled WGS sequence"/>
</dbReference>
<accession>A0ACC2VSI0</accession>